<sequence length="144" mass="16820">MFQPINFEILRAIILIGPVTKLTPIKLVRLFPPATVEEMIDDLQVRYNHLIQQRPESNPTEVCEVKYMPTVMIRADGQDEVALDPNEQETFMKKLYKMEMRHAATFPGSGKNQFAQTSRRTGHTRVIEFEWRRELDGRIFAKND</sequence>
<evidence type="ECO:0000313" key="3">
    <source>
        <dbReference type="Proteomes" id="UP000005240"/>
    </source>
</evidence>
<protein>
    <submittedName>
        <fullName evidence="1 2">Uncharacterized protein</fullName>
    </submittedName>
</protein>
<dbReference type="AlphaFoldDB" id="A0A180G4P5"/>
<proteinExistence type="predicted"/>
<evidence type="ECO:0000313" key="2">
    <source>
        <dbReference type="EnsemblFungi" id="PTTG_29381-t43_1-p1"/>
    </source>
</evidence>
<gene>
    <name evidence="1" type="ORF">PTTG_29381</name>
</gene>
<reference evidence="2 3" key="3">
    <citation type="journal article" date="2017" name="G3 (Bethesda)">
        <title>Comparative analysis highlights variable genome content of wheat rusts and divergence of the mating loci.</title>
        <authorList>
            <person name="Cuomo C.A."/>
            <person name="Bakkeren G."/>
            <person name="Khalil H.B."/>
            <person name="Panwar V."/>
            <person name="Joly D."/>
            <person name="Linning R."/>
            <person name="Sakthikumar S."/>
            <person name="Song X."/>
            <person name="Adiconis X."/>
            <person name="Fan L."/>
            <person name="Goldberg J.M."/>
            <person name="Levin J.Z."/>
            <person name="Young S."/>
            <person name="Zeng Q."/>
            <person name="Anikster Y."/>
            <person name="Bruce M."/>
            <person name="Wang M."/>
            <person name="Yin C."/>
            <person name="McCallum B."/>
            <person name="Szabo L.J."/>
            <person name="Hulbert S."/>
            <person name="Chen X."/>
            <person name="Fellers J.P."/>
        </authorList>
    </citation>
    <scope>NUCLEOTIDE SEQUENCE</scope>
    <source>
        <strain evidence="3">Isolate 1-1 / race 1 (BBBD)</strain>
        <strain evidence="2">isolate 1-1 / race 1 (BBBD)</strain>
    </source>
</reference>
<organism evidence="1">
    <name type="scientific">Puccinia triticina (isolate 1-1 / race 1 (BBBD))</name>
    <name type="common">Brown leaf rust fungus</name>
    <dbReference type="NCBI Taxonomy" id="630390"/>
    <lineage>
        <taxon>Eukaryota</taxon>
        <taxon>Fungi</taxon>
        <taxon>Dikarya</taxon>
        <taxon>Basidiomycota</taxon>
        <taxon>Pucciniomycotina</taxon>
        <taxon>Pucciniomycetes</taxon>
        <taxon>Pucciniales</taxon>
        <taxon>Pucciniaceae</taxon>
        <taxon>Puccinia</taxon>
    </lineage>
</organism>
<dbReference type="EMBL" id="ADAS02000349">
    <property type="protein sequence ID" value="OAV87578.1"/>
    <property type="molecule type" value="Genomic_DNA"/>
</dbReference>
<name>A0A180G4P5_PUCT1</name>
<accession>A0A180G4P5</accession>
<keyword evidence="3" id="KW-1185">Reference proteome</keyword>
<dbReference type="VEuPathDB" id="FungiDB:PTTG_29381"/>
<evidence type="ECO:0000313" key="1">
    <source>
        <dbReference type="EMBL" id="OAV87578.1"/>
    </source>
</evidence>
<dbReference type="Proteomes" id="UP000005240">
    <property type="component" value="Unassembled WGS sequence"/>
</dbReference>
<reference evidence="1" key="1">
    <citation type="submission" date="2009-11" db="EMBL/GenBank/DDBJ databases">
        <authorList>
            <consortium name="The Broad Institute Genome Sequencing Platform"/>
            <person name="Ward D."/>
            <person name="Feldgarden M."/>
            <person name="Earl A."/>
            <person name="Young S.K."/>
            <person name="Zeng Q."/>
            <person name="Koehrsen M."/>
            <person name="Alvarado L."/>
            <person name="Berlin A."/>
            <person name="Bochicchio J."/>
            <person name="Borenstein D."/>
            <person name="Chapman S.B."/>
            <person name="Chen Z."/>
            <person name="Engels R."/>
            <person name="Freedman E."/>
            <person name="Gellesch M."/>
            <person name="Goldberg J."/>
            <person name="Griggs A."/>
            <person name="Gujja S."/>
            <person name="Heilman E."/>
            <person name="Heiman D."/>
            <person name="Hepburn T."/>
            <person name="Howarth C."/>
            <person name="Jen D."/>
            <person name="Larson L."/>
            <person name="Lewis B."/>
            <person name="Mehta T."/>
            <person name="Park D."/>
            <person name="Pearson M."/>
            <person name="Roberts A."/>
            <person name="Saif S."/>
            <person name="Shea T."/>
            <person name="Shenoy N."/>
            <person name="Sisk P."/>
            <person name="Stolte C."/>
            <person name="Sykes S."/>
            <person name="Thomson T."/>
            <person name="Walk T."/>
            <person name="White J."/>
            <person name="Yandava C."/>
            <person name="Izard J."/>
            <person name="Baranova O.V."/>
            <person name="Blanton J.M."/>
            <person name="Tanner A.C."/>
            <person name="Dewhirst F.E."/>
            <person name="Haas B."/>
            <person name="Nusbaum C."/>
            <person name="Birren B."/>
        </authorList>
    </citation>
    <scope>NUCLEOTIDE SEQUENCE [LARGE SCALE GENOMIC DNA]</scope>
    <source>
        <strain evidence="1">1-1 BBBD Race 1</strain>
    </source>
</reference>
<dbReference type="EnsemblFungi" id="PTTG_29381-t43_1">
    <property type="protein sequence ID" value="PTTG_29381-t43_1-p1"/>
    <property type="gene ID" value="PTTG_29381"/>
</dbReference>
<reference evidence="2" key="4">
    <citation type="submission" date="2025-05" db="UniProtKB">
        <authorList>
            <consortium name="EnsemblFungi"/>
        </authorList>
    </citation>
    <scope>IDENTIFICATION</scope>
    <source>
        <strain evidence="2">isolate 1-1 / race 1 (BBBD)</strain>
    </source>
</reference>
<reference evidence="1" key="2">
    <citation type="submission" date="2016-05" db="EMBL/GenBank/DDBJ databases">
        <title>Comparative analysis highlights variable genome content of wheat rusts and divergence of the mating loci.</title>
        <authorList>
            <person name="Cuomo C.A."/>
            <person name="Bakkeren G."/>
            <person name="Szabo L."/>
            <person name="Khalil H."/>
            <person name="Joly D."/>
            <person name="Goldberg J."/>
            <person name="Young S."/>
            <person name="Zeng Q."/>
            <person name="Fellers J."/>
        </authorList>
    </citation>
    <scope>NUCLEOTIDE SEQUENCE [LARGE SCALE GENOMIC DNA]</scope>
    <source>
        <strain evidence="1">1-1 BBBD Race 1</strain>
    </source>
</reference>